<sequence>MAPGNNPHVVSQLRQLIYYHLDCNLTRNALFFAGRLTAYEPRSSEAAYLLSLCYLKLGQLSAALKRDSPGLLLYLCTGMFGAGEIPGRRSSAGKEQGTMGGQKWLG</sequence>
<dbReference type="AlphaFoldDB" id="A0AA43TYD7"/>
<dbReference type="Proteomes" id="UP001161017">
    <property type="component" value="Unassembled WGS sequence"/>
</dbReference>
<keyword evidence="3" id="KW-1185">Reference proteome</keyword>
<evidence type="ECO:0000313" key="3">
    <source>
        <dbReference type="Proteomes" id="UP001161017"/>
    </source>
</evidence>
<dbReference type="Pfam" id="PF12895">
    <property type="entry name" value="ANAPC3"/>
    <property type="match status" value="1"/>
</dbReference>
<dbReference type="Gene3D" id="1.25.40.10">
    <property type="entry name" value="Tetratricopeptide repeat domain"/>
    <property type="match status" value="1"/>
</dbReference>
<evidence type="ECO:0000256" key="1">
    <source>
        <dbReference type="SAM" id="MobiDB-lite"/>
    </source>
</evidence>
<dbReference type="EMBL" id="JAPUFD010000008">
    <property type="protein sequence ID" value="MDI1489002.1"/>
    <property type="molecule type" value="Genomic_DNA"/>
</dbReference>
<dbReference type="InterPro" id="IPR011990">
    <property type="entry name" value="TPR-like_helical_dom_sf"/>
</dbReference>
<protein>
    <submittedName>
        <fullName evidence="2">Anaphase-promoting complex subunit cdc27</fullName>
    </submittedName>
</protein>
<accession>A0AA43TYD7</accession>
<proteinExistence type="predicted"/>
<reference evidence="2" key="1">
    <citation type="journal article" date="2023" name="Genome Biol. Evol.">
        <title>First Whole Genome Sequence and Flow Cytometry Genome Size Data for the Lichen-Forming Fungus Ramalina farinacea (Ascomycota).</title>
        <authorList>
            <person name="Llewellyn T."/>
            <person name="Mian S."/>
            <person name="Hill R."/>
            <person name="Leitch I.J."/>
            <person name="Gaya E."/>
        </authorList>
    </citation>
    <scope>NUCLEOTIDE SEQUENCE</scope>
    <source>
        <strain evidence="2">LIQ254RAFAR</strain>
    </source>
</reference>
<feature type="region of interest" description="Disordered" evidence="1">
    <location>
        <begin position="86"/>
        <end position="106"/>
    </location>
</feature>
<gene>
    <name evidence="2" type="primary">CDC27_1</name>
    <name evidence="2" type="ORF">OHK93_008279</name>
</gene>
<comment type="caution">
    <text evidence="2">The sequence shown here is derived from an EMBL/GenBank/DDBJ whole genome shotgun (WGS) entry which is preliminary data.</text>
</comment>
<dbReference type="SUPFAM" id="SSF48452">
    <property type="entry name" value="TPR-like"/>
    <property type="match status" value="1"/>
</dbReference>
<evidence type="ECO:0000313" key="2">
    <source>
        <dbReference type="EMBL" id="MDI1489002.1"/>
    </source>
</evidence>
<name>A0AA43TYD7_9LECA</name>
<organism evidence="2 3">
    <name type="scientific">Ramalina farinacea</name>
    <dbReference type="NCBI Taxonomy" id="258253"/>
    <lineage>
        <taxon>Eukaryota</taxon>
        <taxon>Fungi</taxon>
        <taxon>Dikarya</taxon>
        <taxon>Ascomycota</taxon>
        <taxon>Pezizomycotina</taxon>
        <taxon>Lecanoromycetes</taxon>
        <taxon>OSLEUM clade</taxon>
        <taxon>Lecanoromycetidae</taxon>
        <taxon>Lecanorales</taxon>
        <taxon>Lecanorineae</taxon>
        <taxon>Ramalinaceae</taxon>
        <taxon>Ramalina</taxon>
    </lineage>
</organism>